<dbReference type="RefSeq" id="WP_096918955.1">
    <property type="nucleotide sequence ID" value="NZ_CP029487.1"/>
</dbReference>
<evidence type="ECO:0000256" key="2">
    <source>
        <dbReference type="SAM" id="SignalP"/>
    </source>
</evidence>
<organism evidence="3 4">
    <name type="scientific">Eubacterium maltosivorans</name>
    <dbReference type="NCBI Taxonomy" id="2041044"/>
    <lineage>
        <taxon>Bacteria</taxon>
        <taxon>Bacillati</taxon>
        <taxon>Bacillota</taxon>
        <taxon>Clostridia</taxon>
        <taxon>Eubacteriales</taxon>
        <taxon>Eubacteriaceae</taxon>
        <taxon>Eubacterium</taxon>
    </lineage>
</organism>
<dbReference type="Gene3D" id="2.160.20.20">
    <property type="match status" value="1"/>
</dbReference>
<name>A0A4P9CC90_EUBML</name>
<evidence type="ECO:0000313" key="4">
    <source>
        <dbReference type="Proteomes" id="UP000218387"/>
    </source>
</evidence>
<sequence length="543" mass="57263">MKTRKTLLLIILCLLFTGMPVCAQAPENTADSAETLISAVSALNETGGTIHVTKDIVLGRDSSIGGFEPDSSITLDLGRNTLYIQNSFSFKNITITGQKTLLTLENNADLQLDHSTLTAEAENSTAIKISGNSCLSAKASKIEVAGTNTCGISAVGTAYLSLDTTSVHTTGSSSTAIQTKGSLDAYFSEITADGTGATAVDAGEVLLNTSVVSPEVENAVIADTTAVPKNAGYHYTELNTPGSLPGSMVFKITDKDTGDIRYSPSLPVCWNTDTADITKAGIYSLSYELCPDTFTPAGAAALLKSQNQRLVVIDPKKPFIYYDAPVTESIGSYSMLLRFHQPIQSFGTPTLWVEKDDSSTWQAWPAEKLTATAANQYSLTGLEAGHSYVFQLEAKNGSISGDSNAIRITLDQEGNPTVTQSDRNHGSNETKVVPTAVPKVSVEKESSSLAVSSPGENVKTGTRESLKSESTLYLQEMGNALKTVSSYLNGTTSVSENVNTGITGVIKNNVKGGLPAAAALSLTLLCAVTMLLVRSETSDVKDD</sequence>
<dbReference type="SUPFAM" id="SSF49265">
    <property type="entry name" value="Fibronectin type III"/>
    <property type="match status" value="1"/>
</dbReference>
<evidence type="ECO:0000313" key="3">
    <source>
        <dbReference type="EMBL" id="QCT73237.1"/>
    </source>
</evidence>
<dbReference type="SUPFAM" id="SSF51126">
    <property type="entry name" value="Pectin lyase-like"/>
    <property type="match status" value="1"/>
</dbReference>
<dbReference type="CDD" id="cd00063">
    <property type="entry name" value="FN3"/>
    <property type="match status" value="1"/>
</dbReference>
<dbReference type="Gene3D" id="2.60.40.10">
    <property type="entry name" value="Immunoglobulins"/>
    <property type="match status" value="1"/>
</dbReference>
<feature type="chain" id="PRO_5039510578" description="Fibronectin type-III domain-containing protein" evidence="2">
    <location>
        <begin position="24"/>
        <end position="543"/>
    </location>
</feature>
<protein>
    <recommendedName>
        <fullName evidence="5">Fibronectin type-III domain-containing protein</fullName>
    </recommendedName>
</protein>
<accession>A0A4P9CC90</accession>
<dbReference type="AlphaFoldDB" id="A0A4P9CC90"/>
<feature type="signal peptide" evidence="2">
    <location>
        <begin position="1"/>
        <end position="23"/>
    </location>
</feature>
<gene>
    <name evidence="3" type="ORF">CPZ25_018595</name>
</gene>
<evidence type="ECO:0008006" key="5">
    <source>
        <dbReference type="Google" id="ProtNLM"/>
    </source>
</evidence>
<dbReference type="InterPro" id="IPR011050">
    <property type="entry name" value="Pectin_lyase_fold/virulence"/>
</dbReference>
<keyword evidence="4" id="KW-1185">Reference proteome</keyword>
<dbReference type="InterPro" id="IPR003961">
    <property type="entry name" value="FN3_dom"/>
</dbReference>
<dbReference type="KEGG" id="emt:CPZ25_018595"/>
<dbReference type="Proteomes" id="UP000218387">
    <property type="component" value="Chromosome"/>
</dbReference>
<keyword evidence="2" id="KW-0732">Signal</keyword>
<dbReference type="EMBL" id="CP029487">
    <property type="protein sequence ID" value="QCT73237.1"/>
    <property type="molecule type" value="Genomic_DNA"/>
</dbReference>
<evidence type="ECO:0000256" key="1">
    <source>
        <dbReference type="SAM" id="MobiDB-lite"/>
    </source>
</evidence>
<proteinExistence type="predicted"/>
<reference evidence="3 4" key="1">
    <citation type="submission" date="2018-05" db="EMBL/GenBank/DDBJ databases">
        <title>Genome comparison of Eubacterium sp.</title>
        <authorList>
            <person name="Feng Y."/>
            <person name="Sanchez-Andrea I."/>
            <person name="Stams A.J.M."/>
            <person name="De Vos W.M."/>
        </authorList>
    </citation>
    <scope>NUCLEOTIDE SEQUENCE [LARGE SCALE GENOMIC DNA]</scope>
    <source>
        <strain evidence="3 4">YI</strain>
    </source>
</reference>
<dbReference type="InterPro" id="IPR013783">
    <property type="entry name" value="Ig-like_fold"/>
</dbReference>
<feature type="region of interest" description="Disordered" evidence="1">
    <location>
        <begin position="444"/>
        <end position="464"/>
    </location>
</feature>
<dbReference type="InterPro" id="IPR036116">
    <property type="entry name" value="FN3_sf"/>
</dbReference>
<dbReference type="InterPro" id="IPR012332">
    <property type="entry name" value="Autotransporter_pectin_lyase_C"/>
</dbReference>